<organism evidence="5">
    <name type="scientific">Gongylonema pulchrum</name>
    <dbReference type="NCBI Taxonomy" id="637853"/>
    <lineage>
        <taxon>Eukaryota</taxon>
        <taxon>Metazoa</taxon>
        <taxon>Ecdysozoa</taxon>
        <taxon>Nematoda</taxon>
        <taxon>Chromadorea</taxon>
        <taxon>Rhabditida</taxon>
        <taxon>Spirurina</taxon>
        <taxon>Spiruromorpha</taxon>
        <taxon>Spiruroidea</taxon>
        <taxon>Gongylonematidae</taxon>
        <taxon>Gongylonema</taxon>
    </lineage>
</organism>
<evidence type="ECO:0000313" key="5">
    <source>
        <dbReference type="WBParaSite" id="GPUH_0002419201-mRNA-1"/>
    </source>
</evidence>
<dbReference type="InterPro" id="IPR006708">
    <property type="entry name" value="Pex19"/>
</dbReference>
<comment type="similarity">
    <text evidence="1">Belongs to the peroxin-19 family.</text>
</comment>
<reference evidence="5" key="1">
    <citation type="submission" date="2016-06" db="UniProtKB">
        <authorList>
            <consortium name="WormBaseParasite"/>
        </authorList>
    </citation>
    <scope>IDENTIFICATION</scope>
</reference>
<dbReference type="InterPro" id="IPR038322">
    <property type="entry name" value="Pex19_C_sf"/>
</dbReference>
<dbReference type="Proteomes" id="UP000271098">
    <property type="component" value="Unassembled WGS sequence"/>
</dbReference>
<gene>
    <name evidence="3" type="ORF">GPUH_LOCUS24162</name>
</gene>
<proteinExistence type="inferred from homology"/>
<dbReference type="WBParaSite" id="GPUH_0002419201-mRNA-1">
    <property type="protein sequence ID" value="GPUH_0002419201-mRNA-1"/>
    <property type="gene ID" value="GPUH_0002419201"/>
</dbReference>
<dbReference type="EMBL" id="UYRT01100284">
    <property type="protein sequence ID" value="VDN42473.1"/>
    <property type="molecule type" value="Genomic_DNA"/>
</dbReference>
<keyword evidence="4" id="KW-1185">Reference proteome</keyword>
<dbReference type="Gene3D" id="1.20.120.900">
    <property type="entry name" value="Pex19, mPTS binding domain"/>
    <property type="match status" value="1"/>
</dbReference>
<evidence type="ECO:0000256" key="2">
    <source>
        <dbReference type="ARBA" id="ARBA00029688"/>
    </source>
</evidence>
<dbReference type="AlphaFoldDB" id="A0A183ET71"/>
<evidence type="ECO:0000256" key="1">
    <source>
        <dbReference type="ARBA" id="ARBA00006326"/>
    </source>
</evidence>
<dbReference type="Pfam" id="PF04614">
    <property type="entry name" value="Pex19"/>
    <property type="match status" value="1"/>
</dbReference>
<protein>
    <recommendedName>
        <fullName evidence="2">Peroxin-19</fullName>
    </recommendedName>
</protein>
<sequence length="116" mass="13282">MTAEERKAAESFQNMLKALIEAEQKALNEHATGENSEARDYDRASAEDFIAQLKARLTEQDPATITDESQMDVVMNLVQSFFAKDIMYGPLKALLEKFPKYGLILWYFVIFDLPKK</sequence>
<name>A0A183ET71_9BILA</name>
<evidence type="ECO:0000313" key="4">
    <source>
        <dbReference type="Proteomes" id="UP000271098"/>
    </source>
</evidence>
<dbReference type="OrthoDB" id="21292at2759"/>
<dbReference type="GO" id="GO:0005777">
    <property type="term" value="C:peroxisome"/>
    <property type="evidence" value="ECO:0007669"/>
    <property type="project" value="InterPro"/>
</dbReference>
<evidence type="ECO:0000313" key="3">
    <source>
        <dbReference type="EMBL" id="VDN42473.1"/>
    </source>
</evidence>
<reference evidence="3 4" key="2">
    <citation type="submission" date="2018-11" db="EMBL/GenBank/DDBJ databases">
        <authorList>
            <consortium name="Pathogen Informatics"/>
        </authorList>
    </citation>
    <scope>NUCLEOTIDE SEQUENCE [LARGE SCALE GENOMIC DNA]</scope>
</reference>
<accession>A0A183ET71</accession>